<accession>A0AAD2FWF9</accession>
<keyword evidence="7" id="KW-0472">Membrane</keyword>
<organism evidence="9 10">
    <name type="scientific">Cylindrotheca closterium</name>
    <dbReference type="NCBI Taxonomy" id="2856"/>
    <lineage>
        <taxon>Eukaryota</taxon>
        <taxon>Sar</taxon>
        <taxon>Stramenopiles</taxon>
        <taxon>Ochrophyta</taxon>
        <taxon>Bacillariophyta</taxon>
        <taxon>Bacillariophyceae</taxon>
        <taxon>Bacillariophycidae</taxon>
        <taxon>Bacillariales</taxon>
        <taxon>Bacillariaceae</taxon>
        <taxon>Cylindrotheca</taxon>
    </lineage>
</organism>
<evidence type="ECO:0000256" key="7">
    <source>
        <dbReference type="SAM" id="Phobius"/>
    </source>
</evidence>
<keyword evidence="4" id="KW-0862">Zinc</keyword>
<dbReference type="InterPro" id="IPR037278">
    <property type="entry name" value="ARFGAP/RecO"/>
</dbReference>
<dbReference type="Proteomes" id="UP001295423">
    <property type="component" value="Unassembled WGS sequence"/>
</dbReference>
<evidence type="ECO:0000256" key="3">
    <source>
        <dbReference type="ARBA" id="ARBA00022771"/>
    </source>
</evidence>
<proteinExistence type="predicted"/>
<name>A0AAD2FWF9_9STRA</name>
<evidence type="ECO:0000313" key="10">
    <source>
        <dbReference type="Proteomes" id="UP001295423"/>
    </source>
</evidence>
<dbReference type="InterPro" id="IPR038508">
    <property type="entry name" value="ArfGAP_dom_sf"/>
</dbReference>
<dbReference type="PANTHER" id="PTHR46395:SF1">
    <property type="entry name" value="ADP-RIBOSYLATION FACTOR GTPASE-ACTIVATING PROTEIN 1"/>
    <property type="match status" value="1"/>
</dbReference>
<protein>
    <recommendedName>
        <fullName evidence="8">Arf-GAP domain-containing protein</fullName>
    </recommendedName>
</protein>
<dbReference type="EMBL" id="CAKOGP040001869">
    <property type="protein sequence ID" value="CAJ1954746.1"/>
    <property type="molecule type" value="Genomic_DNA"/>
</dbReference>
<dbReference type="SMART" id="SM00105">
    <property type="entry name" value="ArfGap"/>
    <property type="match status" value="1"/>
</dbReference>
<dbReference type="GO" id="GO:0000139">
    <property type="term" value="C:Golgi membrane"/>
    <property type="evidence" value="ECO:0007669"/>
    <property type="project" value="TreeGrafter"/>
</dbReference>
<reference evidence="9" key="1">
    <citation type="submission" date="2023-08" db="EMBL/GenBank/DDBJ databases">
        <authorList>
            <person name="Audoor S."/>
            <person name="Bilcke G."/>
        </authorList>
    </citation>
    <scope>NUCLEOTIDE SEQUENCE</scope>
</reference>
<feature type="transmembrane region" description="Helical" evidence="7">
    <location>
        <begin position="174"/>
        <end position="193"/>
    </location>
</feature>
<dbReference type="Pfam" id="PF01412">
    <property type="entry name" value="ArfGap"/>
    <property type="match status" value="1"/>
</dbReference>
<evidence type="ECO:0000256" key="6">
    <source>
        <dbReference type="SAM" id="MobiDB-lite"/>
    </source>
</evidence>
<keyword evidence="7" id="KW-1133">Transmembrane helix</keyword>
<dbReference type="GO" id="GO:0005096">
    <property type="term" value="F:GTPase activator activity"/>
    <property type="evidence" value="ECO:0007669"/>
    <property type="project" value="UniProtKB-KW"/>
</dbReference>
<keyword evidence="1" id="KW-0343">GTPase activation</keyword>
<sequence length="198" mass="21889">MPAAEYKVTAMQDEDRKVIFQMPENEKCVDCGTSNPEWASVSYGTTLCLECAGPHRALGVHLSFVRSIKMDAWTEKHLQAMKSGGNAQCRAFLQKWGVNVDLDRSKIKERYESPAAELYRECLKARIEGRPEPTELPEKREATIPATERKMEGFGSSPHPSTLPPKKKKFSRKAILAGVASAAIGVGAVAIQLSQNNR</sequence>
<dbReference type="GO" id="GO:0008270">
    <property type="term" value="F:zinc ion binding"/>
    <property type="evidence" value="ECO:0007669"/>
    <property type="project" value="UniProtKB-KW"/>
</dbReference>
<dbReference type="Gene3D" id="1.10.220.150">
    <property type="entry name" value="Arf GTPase activating protein"/>
    <property type="match status" value="1"/>
</dbReference>
<keyword evidence="10" id="KW-1185">Reference proteome</keyword>
<keyword evidence="2" id="KW-0479">Metal-binding</keyword>
<evidence type="ECO:0000256" key="5">
    <source>
        <dbReference type="PROSITE-ProRule" id="PRU00288"/>
    </source>
</evidence>
<dbReference type="PROSITE" id="PS50115">
    <property type="entry name" value="ARFGAP"/>
    <property type="match status" value="1"/>
</dbReference>
<dbReference type="InterPro" id="IPR001164">
    <property type="entry name" value="ArfGAP_dom"/>
</dbReference>
<evidence type="ECO:0000313" key="9">
    <source>
        <dbReference type="EMBL" id="CAJ1954746.1"/>
    </source>
</evidence>
<feature type="compositionally biased region" description="Basic and acidic residues" evidence="6">
    <location>
        <begin position="129"/>
        <end position="152"/>
    </location>
</feature>
<evidence type="ECO:0000256" key="2">
    <source>
        <dbReference type="ARBA" id="ARBA00022723"/>
    </source>
</evidence>
<keyword evidence="7" id="KW-0812">Transmembrane</keyword>
<dbReference type="CDD" id="cd08830">
    <property type="entry name" value="ArfGap_ArfGap1"/>
    <property type="match status" value="1"/>
</dbReference>
<feature type="region of interest" description="Disordered" evidence="6">
    <location>
        <begin position="129"/>
        <end position="169"/>
    </location>
</feature>
<evidence type="ECO:0000256" key="1">
    <source>
        <dbReference type="ARBA" id="ARBA00022468"/>
    </source>
</evidence>
<feature type="domain" description="Arf-GAP" evidence="8">
    <location>
        <begin position="13"/>
        <end position="121"/>
    </location>
</feature>
<dbReference type="PANTHER" id="PTHR46395">
    <property type="entry name" value="ADP-RIBOSYLATION FACTOR GTPASE-ACTIVATING PROTEIN 1"/>
    <property type="match status" value="1"/>
</dbReference>
<evidence type="ECO:0000259" key="8">
    <source>
        <dbReference type="PROSITE" id="PS50115"/>
    </source>
</evidence>
<comment type="caution">
    <text evidence="9">The sequence shown here is derived from an EMBL/GenBank/DDBJ whole genome shotgun (WGS) entry which is preliminary data.</text>
</comment>
<dbReference type="GO" id="GO:0032012">
    <property type="term" value="P:regulation of ARF protein signal transduction"/>
    <property type="evidence" value="ECO:0007669"/>
    <property type="project" value="TreeGrafter"/>
</dbReference>
<dbReference type="GO" id="GO:0030100">
    <property type="term" value="P:regulation of endocytosis"/>
    <property type="evidence" value="ECO:0007669"/>
    <property type="project" value="TreeGrafter"/>
</dbReference>
<dbReference type="AlphaFoldDB" id="A0AAD2FWF9"/>
<gene>
    <name evidence="9" type="ORF">CYCCA115_LOCUS15338</name>
</gene>
<keyword evidence="3 5" id="KW-0863">Zinc-finger</keyword>
<dbReference type="SUPFAM" id="SSF57863">
    <property type="entry name" value="ArfGap/RecO-like zinc finger"/>
    <property type="match status" value="1"/>
</dbReference>
<dbReference type="PRINTS" id="PR00405">
    <property type="entry name" value="REVINTRACTNG"/>
</dbReference>
<evidence type="ECO:0000256" key="4">
    <source>
        <dbReference type="ARBA" id="ARBA00022833"/>
    </source>
</evidence>